<dbReference type="EMBL" id="LN614827">
    <property type="protein sequence ID" value="CEG58310.1"/>
    <property type="molecule type" value="Genomic_DNA"/>
</dbReference>
<dbReference type="PANTHER" id="PTHR42194:SF1">
    <property type="entry name" value="UPF0276 PROTEIN HI_1600"/>
    <property type="match status" value="1"/>
</dbReference>
<sequence length="280" mass="32569">MLLNGYKIGIGLRSPHYYQVMEEQPKIDWLEVHPENFMAKGGPLLDILFSIRNNYPLSFHAVGLSLGSTQRVNKNHLKRIKKLINRFEPILVSDHLSWSNVGNIYLPDLLPIPYNDESLVLISNHIDETQNYLQRTMLIENPSSYLEYSTSTYSEAEFLVELIKRTDAKILLDINNIYVSCFNHGWDPFDYIQTIPYGSVQEIHLAGHSVHVQDEHNQLLLDTHNNYVCQEVWELYQYAIRHIGHVPTLIEWDTDIPDLEVLLNEARKSVNYIDARTHTK</sequence>
<gene>
    <name evidence="1" type="ORF">LFA_2955</name>
</gene>
<dbReference type="STRING" id="1212491.LFA_2955"/>
<evidence type="ECO:0000313" key="1">
    <source>
        <dbReference type="EMBL" id="CEG58310.1"/>
    </source>
</evidence>
<dbReference type="PANTHER" id="PTHR42194">
    <property type="entry name" value="UPF0276 PROTEIN HI_1600"/>
    <property type="match status" value="1"/>
</dbReference>
<proteinExistence type="predicted"/>
<protein>
    <submittedName>
        <fullName evidence="1">Uncharacterized protein</fullName>
    </submittedName>
</protein>
<dbReference type="HOGENOM" id="CLU_064263_0_0_6"/>
<dbReference type="Pfam" id="PF05114">
    <property type="entry name" value="MbnB_TglH_ChrH"/>
    <property type="match status" value="1"/>
</dbReference>
<accession>A0A098G9Z6</accession>
<keyword evidence="2" id="KW-1185">Reference proteome</keyword>
<dbReference type="AlphaFoldDB" id="A0A098G9Z6"/>
<reference evidence="2" key="1">
    <citation type="submission" date="2014-09" db="EMBL/GenBank/DDBJ databases">
        <authorList>
            <person name="Gomez-Valero L."/>
        </authorList>
    </citation>
    <scope>NUCLEOTIDE SEQUENCE [LARGE SCALE GENOMIC DNA]</scope>
    <source>
        <strain evidence="2">ATCC700992</strain>
    </source>
</reference>
<dbReference type="InterPro" id="IPR007801">
    <property type="entry name" value="MbnB/TglH/ChrH"/>
</dbReference>
<dbReference type="Proteomes" id="UP000032430">
    <property type="component" value="Chromosome I"/>
</dbReference>
<dbReference type="KEGG" id="lfa:LFA_2955"/>
<dbReference type="Gene3D" id="3.20.20.150">
    <property type="entry name" value="Divalent-metal-dependent TIM barrel enzymes"/>
    <property type="match status" value="1"/>
</dbReference>
<dbReference type="NCBIfam" id="NF003818">
    <property type="entry name" value="PRK05409.1"/>
    <property type="match status" value="1"/>
</dbReference>
<organism evidence="1 2">
    <name type="scientific">Legionella fallonii LLAP-10</name>
    <dbReference type="NCBI Taxonomy" id="1212491"/>
    <lineage>
        <taxon>Bacteria</taxon>
        <taxon>Pseudomonadati</taxon>
        <taxon>Pseudomonadota</taxon>
        <taxon>Gammaproteobacteria</taxon>
        <taxon>Legionellales</taxon>
        <taxon>Legionellaceae</taxon>
        <taxon>Legionella</taxon>
    </lineage>
</organism>
<dbReference type="RefSeq" id="WP_045096655.1">
    <property type="nucleotide sequence ID" value="NZ_LN614827.1"/>
</dbReference>
<evidence type="ECO:0000313" key="2">
    <source>
        <dbReference type="Proteomes" id="UP000032430"/>
    </source>
</evidence>
<dbReference type="OrthoDB" id="9763101at2"/>
<name>A0A098G9Z6_9GAMM</name>